<dbReference type="Proteomes" id="UP000193642">
    <property type="component" value="Unassembled WGS sequence"/>
</dbReference>
<dbReference type="PROSITE" id="PS50048">
    <property type="entry name" value="ZN2_CY6_FUNGAL_2"/>
    <property type="match status" value="1"/>
</dbReference>
<comment type="caution">
    <text evidence="4">The sequence shown here is derived from an EMBL/GenBank/DDBJ whole genome shotgun (WGS) entry which is preliminary data.</text>
</comment>
<dbReference type="AlphaFoldDB" id="A0A1Y2BUC8"/>
<comment type="subcellular location">
    <subcellularLocation>
        <location evidence="1">Nucleus</location>
    </subcellularLocation>
</comment>
<dbReference type="Pfam" id="PF00172">
    <property type="entry name" value="Zn_clus"/>
    <property type="match status" value="1"/>
</dbReference>
<evidence type="ECO:0000256" key="1">
    <source>
        <dbReference type="ARBA" id="ARBA00004123"/>
    </source>
</evidence>
<keyword evidence="5" id="KW-1185">Reference proteome</keyword>
<reference evidence="4 5" key="1">
    <citation type="submission" date="2016-07" db="EMBL/GenBank/DDBJ databases">
        <title>Pervasive Adenine N6-methylation of Active Genes in Fungi.</title>
        <authorList>
            <consortium name="DOE Joint Genome Institute"/>
            <person name="Mondo S.J."/>
            <person name="Dannebaum R.O."/>
            <person name="Kuo R.C."/>
            <person name="Labutti K."/>
            <person name="Haridas S."/>
            <person name="Kuo A."/>
            <person name="Salamov A."/>
            <person name="Ahrendt S.R."/>
            <person name="Lipzen A."/>
            <person name="Sullivan W."/>
            <person name="Andreopoulos W.B."/>
            <person name="Clum A."/>
            <person name="Lindquist E."/>
            <person name="Daum C."/>
            <person name="Ramamoorthy G.K."/>
            <person name="Gryganskyi A."/>
            <person name="Culley D."/>
            <person name="Magnuson J.K."/>
            <person name="James T.Y."/>
            <person name="O'Malley M.A."/>
            <person name="Stajich J.E."/>
            <person name="Spatafora J.W."/>
            <person name="Visel A."/>
            <person name="Grigoriev I.V."/>
        </authorList>
    </citation>
    <scope>NUCLEOTIDE SEQUENCE [LARGE SCALE GENOMIC DNA]</scope>
    <source>
        <strain evidence="4 5">JEL800</strain>
    </source>
</reference>
<evidence type="ECO:0000256" key="2">
    <source>
        <dbReference type="ARBA" id="ARBA00023242"/>
    </source>
</evidence>
<dbReference type="SUPFAM" id="SSF57701">
    <property type="entry name" value="Zn2/Cys6 DNA-binding domain"/>
    <property type="match status" value="1"/>
</dbReference>
<dbReference type="PROSITE" id="PS00463">
    <property type="entry name" value="ZN2_CY6_FUNGAL_1"/>
    <property type="match status" value="1"/>
</dbReference>
<dbReference type="OrthoDB" id="2162424at2759"/>
<organism evidence="4 5">
    <name type="scientific">Rhizoclosmatium globosum</name>
    <dbReference type="NCBI Taxonomy" id="329046"/>
    <lineage>
        <taxon>Eukaryota</taxon>
        <taxon>Fungi</taxon>
        <taxon>Fungi incertae sedis</taxon>
        <taxon>Chytridiomycota</taxon>
        <taxon>Chytridiomycota incertae sedis</taxon>
        <taxon>Chytridiomycetes</taxon>
        <taxon>Chytridiales</taxon>
        <taxon>Chytriomycetaceae</taxon>
        <taxon>Rhizoclosmatium</taxon>
    </lineage>
</organism>
<protein>
    <recommendedName>
        <fullName evidence="3">Zn(2)-C6 fungal-type domain-containing protein</fullName>
    </recommendedName>
</protein>
<keyword evidence="2" id="KW-0539">Nucleus</keyword>
<evidence type="ECO:0000313" key="5">
    <source>
        <dbReference type="Proteomes" id="UP000193642"/>
    </source>
</evidence>
<dbReference type="Gene3D" id="4.10.240.10">
    <property type="entry name" value="Zn(2)-C6 fungal-type DNA-binding domain"/>
    <property type="match status" value="1"/>
</dbReference>
<evidence type="ECO:0000313" key="4">
    <source>
        <dbReference type="EMBL" id="ORY38343.1"/>
    </source>
</evidence>
<dbReference type="EMBL" id="MCGO01000044">
    <property type="protein sequence ID" value="ORY38343.1"/>
    <property type="molecule type" value="Genomic_DNA"/>
</dbReference>
<dbReference type="GO" id="GO:0000981">
    <property type="term" value="F:DNA-binding transcription factor activity, RNA polymerase II-specific"/>
    <property type="evidence" value="ECO:0007669"/>
    <property type="project" value="InterPro"/>
</dbReference>
<dbReference type="SMART" id="SM00066">
    <property type="entry name" value="GAL4"/>
    <property type="match status" value="1"/>
</dbReference>
<sequence>MKATSCEHCRKSKKGCTRELGGCSGCRTRGIPCIYPEQTVRAIGAFKGPPFCILSPNIGTNQIADDINSWNTPVWESIGNEGSPLKQIIKAMEAPMIFDVHHDEWILQDPDLMPTWRDFECVHTFFTMMSGGPRAGGMMDSFDTSNFLLTFFQQPPSFRLVITAIAAYYLGANASEESYLLFFKRARKAVILAANKPSVSNARAYYWIFVCSKIMSKKELGLPFLIMAVDMLKTLQLDIDPDDLPWLCGLQLTEIEIEERRRLYWNVKQILEIERSLSLELGLPELSFGYVKPMRPIPGTFRAVDSLQLFCKIRESIVSIKEHHLCAPKSCRDLLFSAAEVNLHLQLISTQSEIPNDYLLMKGIDFERVERLYNPVTALYLVWMNFDLYAAVVMLHRSKLYLSALDCCVPSRLNSSTHEIITLAIKETLNATQNMINCVSLLANLTEERRRGITMNMLLLYPIFEAAISAWFLTCRMNEQWRSLVPIPVEDLQNGVAQFLNLGQNTKEGKSGPILPIMKAMLQEMTGIQDQTQWIDSHGISNMTNAVEEPLAFMGLLGLEVKGGLRWQGKKEENWRGFWTENRRITDI</sequence>
<accession>A0A1Y2BUC8</accession>
<dbReference type="CDD" id="cd00067">
    <property type="entry name" value="GAL4"/>
    <property type="match status" value="1"/>
</dbReference>
<dbReference type="InterPro" id="IPR001138">
    <property type="entry name" value="Zn2Cys6_DnaBD"/>
</dbReference>
<dbReference type="InterPro" id="IPR036864">
    <property type="entry name" value="Zn2-C6_fun-type_DNA-bd_sf"/>
</dbReference>
<gene>
    <name evidence="4" type="ORF">BCR33DRAFT_720708</name>
</gene>
<evidence type="ECO:0000259" key="3">
    <source>
        <dbReference type="PROSITE" id="PS50048"/>
    </source>
</evidence>
<dbReference type="InterPro" id="IPR050613">
    <property type="entry name" value="Sec_Metabolite_Reg"/>
</dbReference>
<dbReference type="CDD" id="cd12148">
    <property type="entry name" value="fungal_TF_MHR"/>
    <property type="match status" value="1"/>
</dbReference>
<feature type="domain" description="Zn(2)-C6 fungal-type" evidence="3">
    <location>
        <begin position="5"/>
        <end position="35"/>
    </location>
</feature>
<proteinExistence type="predicted"/>
<dbReference type="GO" id="GO:0008270">
    <property type="term" value="F:zinc ion binding"/>
    <property type="evidence" value="ECO:0007669"/>
    <property type="project" value="InterPro"/>
</dbReference>
<dbReference type="PANTHER" id="PTHR31001">
    <property type="entry name" value="UNCHARACTERIZED TRANSCRIPTIONAL REGULATORY PROTEIN"/>
    <property type="match status" value="1"/>
</dbReference>
<name>A0A1Y2BUC8_9FUNG</name>
<dbReference type="GO" id="GO:0005634">
    <property type="term" value="C:nucleus"/>
    <property type="evidence" value="ECO:0007669"/>
    <property type="project" value="UniProtKB-SubCell"/>
</dbReference>